<name>A0A9W6Z7S3_9STRA</name>
<evidence type="ECO:0000313" key="2">
    <source>
        <dbReference type="EMBL" id="GMH49602.1"/>
    </source>
</evidence>
<dbReference type="AlphaFoldDB" id="A0A9W6Z7S3"/>
<organism evidence="2 3">
    <name type="scientific">Triparma retinervis</name>
    <dbReference type="NCBI Taxonomy" id="2557542"/>
    <lineage>
        <taxon>Eukaryota</taxon>
        <taxon>Sar</taxon>
        <taxon>Stramenopiles</taxon>
        <taxon>Ochrophyta</taxon>
        <taxon>Bolidophyceae</taxon>
        <taxon>Parmales</taxon>
        <taxon>Triparmaceae</taxon>
        <taxon>Triparma</taxon>
    </lineage>
</organism>
<gene>
    <name evidence="2" type="ORF">TrRE_jg1453</name>
</gene>
<dbReference type="Proteomes" id="UP001165082">
    <property type="component" value="Unassembled WGS sequence"/>
</dbReference>
<feature type="region of interest" description="Disordered" evidence="1">
    <location>
        <begin position="1"/>
        <end position="23"/>
    </location>
</feature>
<comment type="caution">
    <text evidence="2">The sequence shown here is derived from an EMBL/GenBank/DDBJ whole genome shotgun (WGS) entry which is preliminary data.</text>
</comment>
<dbReference type="EMBL" id="BRXZ01004475">
    <property type="protein sequence ID" value="GMH49602.1"/>
    <property type="molecule type" value="Genomic_DNA"/>
</dbReference>
<evidence type="ECO:0000256" key="1">
    <source>
        <dbReference type="SAM" id="MobiDB-lite"/>
    </source>
</evidence>
<keyword evidence="3" id="KW-1185">Reference proteome</keyword>
<evidence type="ECO:0000313" key="3">
    <source>
        <dbReference type="Proteomes" id="UP001165082"/>
    </source>
</evidence>
<reference evidence="2" key="1">
    <citation type="submission" date="2022-07" db="EMBL/GenBank/DDBJ databases">
        <title>Genome analysis of Parmales, a sister group of diatoms, reveals the evolutionary specialization of diatoms from phago-mixotrophs to photoautotrophs.</title>
        <authorList>
            <person name="Ban H."/>
            <person name="Sato S."/>
            <person name="Yoshikawa S."/>
            <person name="Kazumasa Y."/>
            <person name="Nakamura Y."/>
            <person name="Ichinomiya M."/>
            <person name="Saitoh K."/>
            <person name="Sato N."/>
            <person name="Blanc-Mathieu R."/>
            <person name="Endo H."/>
            <person name="Kuwata A."/>
            <person name="Ogata H."/>
        </authorList>
    </citation>
    <scope>NUCLEOTIDE SEQUENCE</scope>
</reference>
<accession>A0A9W6Z7S3</accession>
<proteinExistence type="predicted"/>
<feature type="compositionally biased region" description="Basic and acidic residues" evidence="1">
    <location>
        <begin position="1"/>
        <end position="12"/>
    </location>
</feature>
<feature type="non-terminal residue" evidence="2">
    <location>
        <position position="63"/>
    </location>
</feature>
<protein>
    <submittedName>
        <fullName evidence="2">Uncharacterized protein</fullName>
    </submittedName>
</protein>
<sequence length="63" mass="7065">MIRKYREEGKEENPEDEDGRDVKWTSSLLHRSISSGPNLTHAAVSKLNKKITRSLNSLGLSPS</sequence>